<comment type="similarity">
    <text evidence="8">Belongs to the insect chemoreceptor superfamily. Gustatory receptor (GR) family.</text>
</comment>
<name>A0ABM3IYY5_BACDO</name>
<sequence>MRDTSRATTINNAGAEDVPNDRHHILLFLRWPLLLLQLVGISPLYTIKGQYEIGLPKRRAIFITRAVLLTKVFLNIVHILYLLSPTMLEMLFLKSNTDGMTNVLDIALCILSDSIITWSCVANTNKIINILNGYLKVDKVLKQFPDPLTEKPFATNQFNRYLIWMLGFYCIAIFAYAKQTVYKLSVYFFVHVLIYMLQNASSIIFVVFISALLYLLAERLRFVNMLIPQYNRRGVSNRVLSRNVFNQNEENLRRFAENSTLIYSLHLDLLNLYKMMNEYAGLGLLAFVLYACCGLLACIYDVALNIHIFTDNLYYSLWIMLWLPYFLGGLVLLATNCAQATREANNTSQILARVYGKGKEYQNIIDKFLTKSIRQDVHFTAYGFFVIDNTTLFKISSALVTYLVILIQFKQLEKSKD</sequence>
<evidence type="ECO:0000256" key="6">
    <source>
        <dbReference type="ARBA" id="ARBA00023170"/>
    </source>
</evidence>
<feature type="transmembrane region" description="Helical" evidence="8">
    <location>
        <begin position="189"/>
        <end position="216"/>
    </location>
</feature>
<comment type="caution">
    <text evidence="8">Lacks conserved residue(s) required for the propagation of feature annotation.</text>
</comment>
<comment type="function">
    <text evidence="8">Gustatory receptor which mediates acceptance or avoidance behavior, depending on its substrates.</text>
</comment>
<keyword evidence="6 8" id="KW-0675">Receptor</keyword>
<dbReference type="PANTHER" id="PTHR21143:SF133">
    <property type="entry name" value="GUSTATORY AND PHEROMONE RECEPTOR 32A-RELATED"/>
    <property type="match status" value="1"/>
</dbReference>
<dbReference type="RefSeq" id="XP_049302197.1">
    <property type="nucleotide sequence ID" value="XM_049446240.1"/>
</dbReference>
<dbReference type="Proteomes" id="UP001652620">
    <property type="component" value="Chromosome 1"/>
</dbReference>
<proteinExistence type="inferred from homology"/>
<reference evidence="10" key="2">
    <citation type="submission" date="2025-08" db="UniProtKB">
        <authorList>
            <consortium name="RefSeq"/>
        </authorList>
    </citation>
    <scope>IDENTIFICATION</scope>
    <source>
        <tissue evidence="10">Adult</tissue>
    </source>
</reference>
<keyword evidence="5 8" id="KW-0472">Membrane</keyword>
<dbReference type="InterPro" id="IPR013604">
    <property type="entry name" value="7TM_chemorcpt"/>
</dbReference>
<feature type="transmembrane region" description="Helical" evidence="8">
    <location>
        <begin position="161"/>
        <end position="177"/>
    </location>
</feature>
<accession>A0ABM3IYY5</accession>
<evidence type="ECO:0000256" key="4">
    <source>
        <dbReference type="ARBA" id="ARBA00022989"/>
    </source>
</evidence>
<protein>
    <recommendedName>
        <fullName evidence="8">Gustatory receptor</fullName>
    </recommendedName>
</protein>
<evidence type="ECO:0000256" key="3">
    <source>
        <dbReference type="ARBA" id="ARBA00022692"/>
    </source>
</evidence>
<gene>
    <name evidence="10" type="primary">LOC115066475</name>
</gene>
<feature type="transmembrane region" description="Helical" evidence="8">
    <location>
        <begin position="59"/>
        <end position="83"/>
    </location>
</feature>
<organism evidence="9 10">
    <name type="scientific">Bactrocera dorsalis</name>
    <name type="common">Oriental fruit fly</name>
    <name type="synonym">Dacus dorsalis</name>
    <dbReference type="NCBI Taxonomy" id="27457"/>
    <lineage>
        <taxon>Eukaryota</taxon>
        <taxon>Metazoa</taxon>
        <taxon>Ecdysozoa</taxon>
        <taxon>Arthropoda</taxon>
        <taxon>Hexapoda</taxon>
        <taxon>Insecta</taxon>
        <taxon>Pterygota</taxon>
        <taxon>Neoptera</taxon>
        <taxon>Endopterygota</taxon>
        <taxon>Diptera</taxon>
        <taxon>Brachycera</taxon>
        <taxon>Muscomorpha</taxon>
        <taxon>Tephritoidea</taxon>
        <taxon>Tephritidae</taxon>
        <taxon>Bactrocera</taxon>
        <taxon>Bactrocera</taxon>
    </lineage>
</organism>
<keyword evidence="4 8" id="KW-1133">Transmembrane helix</keyword>
<dbReference type="GeneID" id="115066475"/>
<dbReference type="PANTHER" id="PTHR21143">
    <property type="entry name" value="INVERTEBRATE GUSTATORY RECEPTOR"/>
    <property type="match status" value="1"/>
</dbReference>
<keyword evidence="2 8" id="KW-1003">Cell membrane</keyword>
<evidence type="ECO:0000256" key="7">
    <source>
        <dbReference type="ARBA" id="ARBA00023224"/>
    </source>
</evidence>
<keyword evidence="9" id="KW-1185">Reference proteome</keyword>
<comment type="subcellular location">
    <subcellularLocation>
        <location evidence="1 8">Cell membrane</location>
        <topology evidence="1 8">Multi-pass membrane protein</topology>
    </subcellularLocation>
</comment>
<dbReference type="Pfam" id="PF08395">
    <property type="entry name" value="7tm_7"/>
    <property type="match status" value="1"/>
</dbReference>
<evidence type="ECO:0000313" key="10">
    <source>
        <dbReference type="RefSeq" id="XP_049302197.1"/>
    </source>
</evidence>
<evidence type="ECO:0000313" key="9">
    <source>
        <dbReference type="Proteomes" id="UP001652620"/>
    </source>
</evidence>
<evidence type="ECO:0000256" key="2">
    <source>
        <dbReference type="ARBA" id="ARBA00022475"/>
    </source>
</evidence>
<feature type="transmembrane region" description="Helical" evidence="8">
    <location>
        <begin position="103"/>
        <end position="121"/>
    </location>
</feature>
<reference evidence="9" key="1">
    <citation type="submission" date="2025-05" db="UniProtKB">
        <authorList>
            <consortium name="RefSeq"/>
        </authorList>
    </citation>
    <scope>NUCLEOTIDE SEQUENCE [LARGE SCALE GENOMIC DNA]</scope>
</reference>
<feature type="transmembrane region" description="Helical" evidence="8">
    <location>
        <begin position="279"/>
        <end position="303"/>
    </location>
</feature>
<evidence type="ECO:0000256" key="8">
    <source>
        <dbReference type="RuleBase" id="RU363108"/>
    </source>
</evidence>
<evidence type="ECO:0000256" key="1">
    <source>
        <dbReference type="ARBA" id="ARBA00004651"/>
    </source>
</evidence>
<feature type="transmembrane region" description="Helical" evidence="8">
    <location>
        <begin position="315"/>
        <end position="334"/>
    </location>
</feature>
<keyword evidence="7 8" id="KW-0807">Transducer</keyword>
<keyword evidence="3 8" id="KW-0812">Transmembrane</keyword>
<evidence type="ECO:0000256" key="5">
    <source>
        <dbReference type="ARBA" id="ARBA00023136"/>
    </source>
</evidence>